<dbReference type="InterPro" id="IPR051539">
    <property type="entry name" value="T4SS-coupling_protein"/>
</dbReference>
<proteinExistence type="predicted"/>
<evidence type="ECO:0000256" key="2">
    <source>
        <dbReference type="ARBA" id="ARBA00022475"/>
    </source>
</evidence>
<dbReference type="Pfam" id="PF02534">
    <property type="entry name" value="T4SS-DNA_transf"/>
    <property type="match status" value="1"/>
</dbReference>
<dbReference type="PANTHER" id="PTHR37937:SF1">
    <property type="entry name" value="CONJUGATIVE TRANSFER: DNA TRANSPORT"/>
    <property type="match status" value="1"/>
</dbReference>
<evidence type="ECO:0000256" key="3">
    <source>
        <dbReference type="ARBA" id="ARBA00022692"/>
    </source>
</evidence>
<evidence type="ECO:0000256" key="7">
    <source>
        <dbReference type="SAM" id="Phobius"/>
    </source>
</evidence>
<dbReference type="NCBIfam" id="NF045973">
    <property type="entry name" value="conju_CD1115"/>
    <property type="match status" value="1"/>
</dbReference>
<keyword evidence="5 7" id="KW-0472">Membrane</keyword>
<comment type="caution">
    <text evidence="8">The sequence shown here is derived from an EMBL/GenBank/DDBJ whole genome shotgun (WGS) entry which is preliminary data.</text>
</comment>
<evidence type="ECO:0000256" key="4">
    <source>
        <dbReference type="ARBA" id="ARBA00022989"/>
    </source>
</evidence>
<keyword evidence="2" id="KW-1003">Cell membrane</keyword>
<organism evidence="8 9">
    <name type="scientific">Dysosmobacter acutus</name>
    <dbReference type="NCBI Taxonomy" id="2841504"/>
    <lineage>
        <taxon>Bacteria</taxon>
        <taxon>Bacillati</taxon>
        <taxon>Bacillota</taxon>
        <taxon>Clostridia</taxon>
        <taxon>Eubacteriales</taxon>
        <taxon>Oscillospiraceae</taxon>
        <taxon>Dysosmobacter</taxon>
    </lineage>
</organism>
<feature type="transmembrane region" description="Helical" evidence="7">
    <location>
        <begin position="63"/>
        <end position="85"/>
    </location>
</feature>
<evidence type="ECO:0000313" key="9">
    <source>
        <dbReference type="Proteomes" id="UP000787672"/>
    </source>
</evidence>
<feature type="region of interest" description="Disordered" evidence="6">
    <location>
        <begin position="557"/>
        <end position="622"/>
    </location>
</feature>
<protein>
    <submittedName>
        <fullName evidence="8">Type IV secretory system conjugative DNA transfer family protein</fullName>
    </submittedName>
</protein>
<evidence type="ECO:0000313" key="8">
    <source>
        <dbReference type="EMBL" id="MBU5628214.1"/>
    </source>
</evidence>
<dbReference type="InterPro" id="IPR003688">
    <property type="entry name" value="TraG/VirD4"/>
</dbReference>
<dbReference type="Proteomes" id="UP000787672">
    <property type="component" value="Unassembled WGS sequence"/>
</dbReference>
<reference evidence="8 9" key="1">
    <citation type="submission" date="2021-06" db="EMBL/GenBank/DDBJ databases">
        <authorList>
            <person name="Sun Q."/>
            <person name="Li D."/>
        </authorList>
    </citation>
    <scope>NUCLEOTIDE SEQUENCE [LARGE SCALE GENOMIC DNA]</scope>
    <source>
        <strain evidence="8 9">MSJ-2</strain>
    </source>
</reference>
<accession>A0ABS6FD50</accession>
<evidence type="ECO:0000256" key="1">
    <source>
        <dbReference type="ARBA" id="ARBA00004651"/>
    </source>
</evidence>
<name>A0ABS6FD50_9FIRM</name>
<keyword evidence="3 7" id="KW-0812">Transmembrane</keyword>
<feature type="compositionally biased region" description="Polar residues" evidence="6">
    <location>
        <begin position="575"/>
        <end position="584"/>
    </location>
</feature>
<gene>
    <name evidence="8" type="ORF">KQI82_14985</name>
</gene>
<sequence length="622" mass="68918">MQLFIIIPIAALALLYGSGYLSQLFSNYRAWQEAGAVFGTSPAFPDAGFFPCLAAAFHFPYGLYGLGLCIGALALLILMVMRMGYSEGGEYDRRRNLVYSNKGTYGTAGFMSRKELAGVLDLVPDIRKHSGTILGELDHQVICIPPKTRFNGNLAVYGASGSKKTRAFCVNMILQCAARKSSLVICDPKSELYEKTSEYLRDQGYTVRVFNLVTPSASDSWNCLAEVGGQELMAQLFCDVIIKNTGGEERDHFWDSAEMNLLKALVLYVSISYPKKKQNIGEVYQLIAASSEQELNALFGVLPVTHPAKAPYSIFKQASESVRGGVIIGLGSRLQVFQNRDIRNITSYNEIDLELPGKQPCAYYCITSDQDSTFDFLSSLFLSFVFIRLVRYADEHCPGGALPVPVHVLGEELCACGVIPDLSRKISVIRSRNLSMSCVFQNLAGLQNRYPYNQWQEILGNCDVQLFLGCTDALTAEFISDRTGEASISVTSKAKQLGTWRVSNYTPEYRETSGVGRRKLMTMDEVLRMNIDKALILIRGKNVLEVDKYDYSKHPEAKKLRSSKAASHVPAWRANQPQEKQTPSAQPSQAAEKKPAQKKKPASAEKVVAVTKESIMKKKEDT</sequence>
<keyword evidence="4 7" id="KW-1133">Transmembrane helix</keyword>
<keyword evidence="9" id="KW-1185">Reference proteome</keyword>
<evidence type="ECO:0000256" key="5">
    <source>
        <dbReference type="ARBA" id="ARBA00023136"/>
    </source>
</evidence>
<dbReference type="CDD" id="cd01127">
    <property type="entry name" value="TrwB_TraG_TraD_VirD4"/>
    <property type="match status" value="1"/>
</dbReference>
<dbReference type="PANTHER" id="PTHR37937">
    <property type="entry name" value="CONJUGATIVE TRANSFER: DNA TRANSPORT"/>
    <property type="match status" value="1"/>
</dbReference>
<comment type="subcellular location">
    <subcellularLocation>
        <location evidence="1">Cell membrane</location>
        <topology evidence="1">Multi-pass membrane protein</topology>
    </subcellularLocation>
</comment>
<dbReference type="EMBL" id="JAHLQN010000001">
    <property type="protein sequence ID" value="MBU5628214.1"/>
    <property type="molecule type" value="Genomic_DNA"/>
</dbReference>
<evidence type="ECO:0000256" key="6">
    <source>
        <dbReference type="SAM" id="MobiDB-lite"/>
    </source>
</evidence>